<feature type="non-terminal residue" evidence="3">
    <location>
        <position position="1"/>
    </location>
</feature>
<evidence type="ECO:0000256" key="2">
    <source>
        <dbReference type="SAM" id="Phobius"/>
    </source>
</evidence>
<keyword evidence="4" id="KW-1185">Reference proteome</keyword>
<feature type="region of interest" description="Disordered" evidence="1">
    <location>
        <begin position="149"/>
        <end position="168"/>
    </location>
</feature>
<dbReference type="EMBL" id="PKSL01000081">
    <property type="protein sequence ID" value="POW06822.1"/>
    <property type="molecule type" value="Genomic_DNA"/>
</dbReference>
<evidence type="ECO:0000313" key="3">
    <source>
        <dbReference type="EMBL" id="POW06822.1"/>
    </source>
</evidence>
<organism evidence="3 4">
    <name type="scientific">Puccinia striiformis</name>
    <dbReference type="NCBI Taxonomy" id="27350"/>
    <lineage>
        <taxon>Eukaryota</taxon>
        <taxon>Fungi</taxon>
        <taxon>Dikarya</taxon>
        <taxon>Basidiomycota</taxon>
        <taxon>Pucciniomycotina</taxon>
        <taxon>Pucciniomycetes</taxon>
        <taxon>Pucciniales</taxon>
        <taxon>Pucciniaceae</taxon>
        <taxon>Puccinia</taxon>
    </lineage>
</organism>
<keyword evidence="2" id="KW-1133">Transmembrane helix</keyword>
<accession>A0A2S4VB95</accession>
<dbReference type="AlphaFoldDB" id="A0A2S4VB95"/>
<protein>
    <submittedName>
        <fullName evidence="3">Uncharacterized protein</fullName>
    </submittedName>
</protein>
<evidence type="ECO:0000256" key="1">
    <source>
        <dbReference type="SAM" id="MobiDB-lite"/>
    </source>
</evidence>
<evidence type="ECO:0000313" key="4">
    <source>
        <dbReference type="Proteomes" id="UP000239156"/>
    </source>
</evidence>
<name>A0A2S4VB95_9BASI</name>
<dbReference type="Proteomes" id="UP000239156">
    <property type="component" value="Unassembled WGS sequence"/>
</dbReference>
<sequence length="168" mass="18117">VPIIYKAAIASKPPPSSHLAFVPRINLLLGPGSTVGTMNISLLLIPFIIQFFATGMDPPRRELASLGHKSSIDNRDEISDFPSSSRMVELSPVDQVSVDMSPSNDVSTYGTMIRKHNSPYQIPTPDERAMIAGRDARADSVSPNVAITRTHAGPGYQTTTTRGLRCGL</sequence>
<keyword evidence="2" id="KW-0812">Transmembrane</keyword>
<reference evidence="3" key="1">
    <citation type="submission" date="2017-12" db="EMBL/GenBank/DDBJ databases">
        <title>Gene loss provides genomic basis for host adaptation in cereal stripe rust fungi.</title>
        <authorList>
            <person name="Xia C."/>
        </authorList>
    </citation>
    <scope>NUCLEOTIDE SEQUENCE [LARGE SCALE GENOMIC DNA]</scope>
    <source>
        <strain evidence="3">93-210</strain>
    </source>
</reference>
<dbReference type="VEuPathDB" id="FungiDB:PSTT_08663"/>
<comment type="caution">
    <text evidence="3">The sequence shown here is derived from an EMBL/GenBank/DDBJ whole genome shotgun (WGS) entry which is preliminary data.</text>
</comment>
<gene>
    <name evidence="3" type="ORF">PSTT_08663</name>
</gene>
<proteinExistence type="predicted"/>
<keyword evidence="2" id="KW-0472">Membrane</keyword>
<feature type="transmembrane region" description="Helical" evidence="2">
    <location>
        <begin position="35"/>
        <end position="53"/>
    </location>
</feature>